<keyword evidence="5 7" id="KW-1133">Transmembrane helix</keyword>
<dbReference type="Pfam" id="PF02397">
    <property type="entry name" value="Bac_transf"/>
    <property type="match status" value="1"/>
</dbReference>
<sequence length="457" mass="51500">MIRLFNHYLPLRILLLSLIEAMVLFQAMVLGFEIRLLDQALPLPLVEAGVFTGVMLLMMTGLGLYESQNEPFRVMLQRLVVAYGLALAVMSVLFYLFPAIYVGRGVFALTSVFAVAGVVLIRLIFFRVTDVGLPKRRVLIVGNGHEAEDVIRFLNEGTRGKVIEYAGLYPLAGDRDTSEPERTAARLQLMRTVSDLRVSEIVVALRERRGGVMPLRELLECKLRGVKVMDLVSFYEREKGLLKVDNLRASWLIFGSGFDQGVTRDVVKRVFDVAVSLVLLVVTLPVLVLAMLAILIETGRPIFYRQERVGQGGKPFTIYKLRSMTQDAEKDGKPRWAGANDARVTAVGRFLRRSRIDELPQLYNVLRGDMSFVGPRPERPFFVSQLLEDIPYYDIRHSVKPGITGWSQVRYPYGASVEDALGKLQYDLYYVKNHSLFLDLLILVDTVQVVLLGKGAR</sequence>
<evidence type="ECO:0000256" key="7">
    <source>
        <dbReference type="SAM" id="Phobius"/>
    </source>
</evidence>
<evidence type="ECO:0000256" key="3">
    <source>
        <dbReference type="ARBA" id="ARBA00022679"/>
    </source>
</evidence>
<dbReference type="AlphaFoldDB" id="A0A5C8NY00"/>
<dbReference type="OrthoDB" id="9808602at2"/>
<dbReference type="Proteomes" id="UP000321548">
    <property type="component" value="Unassembled WGS sequence"/>
</dbReference>
<name>A0A5C8NY00_9BURK</name>
<dbReference type="EMBL" id="VDUY01000003">
    <property type="protein sequence ID" value="TXL65935.1"/>
    <property type="molecule type" value="Genomic_DNA"/>
</dbReference>
<organism evidence="9 10">
    <name type="scientific">Zeimonas arvi</name>
    <dbReference type="NCBI Taxonomy" id="2498847"/>
    <lineage>
        <taxon>Bacteria</taxon>
        <taxon>Pseudomonadati</taxon>
        <taxon>Pseudomonadota</taxon>
        <taxon>Betaproteobacteria</taxon>
        <taxon>Burkholderiales</taxon>
        <taxon>Burkholderiaceae</taxon>
        <taxon>Zeimonas</taxon>
    </lineage>
</organism>
<evidence type="ECO:0000256" key="2">
    <source>
        <dbReference type="ARBA" id="ARBA00006464"/>
    </source>
</evidence>
<reference evidence="9 10" key="1">
    <citation type="submission" date="2019-06" db="EMBL/GenBank/DDBJ databases">
        <title>Quisquiliibacterium sp. nov., isolated from a maize field.</title>
        <authorList>
            <person name="Lin S.-Y."/>
            <person name="Tsai C.-F."/>
            <person name="Young C.-C."/>
        </authorList>
    </citation>
    <scope>NUCLEOTIDE SEQUENCE [LARGE SCALE GENOMIC DNA]</scope>
    <source>
        <strain evidence="9 10">CC-CFT501</strain>
    </source>
</reference>
<dbReference type="NCBIfam" id="TIGR03013">
    <property type="entry name" value="EpsB_2"/>
    <property type="match status" value="1"/>
</dbReference>
<gene>
    <name evidence="9" type="ORF">FHP08_07580</name>
</gene>
<feature type="transmembrane region" description="Helical" evidence="7">
    <location>
        <begin position="12"/>
        <end position="32"/>
    </location>
</feature>
<feature type="transmembrane region" description="Helical" evidence="7">
    <location>
        <begin position="106"/>
        <end position="126"/>
    </location>
</feature>
<keyword evidence="4 7" id="KW-0812">Transmembrane</keyword>
<protein>
    <submittedName>
        <fullName evidence="9">TIGR03013 family PEP-CTERM/XrtA system glycosyltransferase</fullName>
    </submittedName>
</protein>
<evidence type="ECO:0000256" key="1">
    <source>
        <dbReference type="ARBA" id="ARBA00004141"/>
    </source>
</evidence>
<evidence type="ECO:0000256" key="6">
    <source>
        <dbReference type="ARBA" id="ARBA00023136"/>
    </source>
</evidence>
<evidence type="ECO:0000313" key="10">
    <source>
        <dbReference type="Proteomes" id="UP000321548"/>
    </source>
</evidence>
<comment type="similarity">
    <text evidence="2">Belongs to the bacterial sugar transferase family.</text>
</comment>
<evidence type="ECO:0000256" key="4">
    <source>
        <dbReference type="ARBA" id="ARBA00022692"/>
    </source>
</evidence>
<accession>A0A5C8NY00</accession>
<dbReference type="GO" id="GO:0016780">
    <property type="term" value="F:phosphotransferase activity, for other substituted phosphate groups"/>
    <property type="evidence" value="ECO:0007669"/>
    <property type="project" value="TreeGrafter"/>
</dbReference>
<keyword evidence="3 9" id="KW-0808">Transferase</keyword>
<evidence type="ECO:0000259" key="8">
    <source>
        <dbReference type="Pfam" id="PF02397"/>
    </source>
</evidence>
<comment type="caution">
    <text evidence="9">The sequence shown here is derived from an EMBL/GenBank/DDBJ whole genome shotgun (WGS) entry which is preliminary data.</text>
</comment>
<dbReference type="InterPro" id="IPR003362">
    <property type="entry name" value="Bact_transf"/>
</dbReference>
<keyword evidence="10" id="KW-1185">Reference proteome</keyword>
<evidence type="ECO:0000313" key="9">
    <source>
        <dbReference type="EMBL" id="TXL65935.1"/>
    </source>
</evidence>
<dbReference type="PANTHER" id="PTHR30576:SF0">
    <property type="entry name" value="UNDECAPRENYL-PHOSPHATE N-ACETYLGALACTOSAMINYL 1-PHOSPHATE TRANSFERASE-RELATED"/>
    <property type="match status" value="1"/>
</dbReference>
<dbReference type="InterPro" id="IPR017464">
    <property type="entry name" value="Sugar_tfrase_EpsB_2"/>
</dbReference>
<dbReference type="InterPro" id="IPR017475">
    <property type="entry name" value="EPS_sugar_tfrase"/>
</dbReference>
<dbReference type="RefSeq" id="WP_147703850.1">
    <property type="nucleotide sequence ID" value="NZ_VDUY01000003.1"/>
</dbReference>
<feature type="domain" description="Bacterial sugar transferase" evidence="8">
    <location>
        <begin position="268"/>
        <end position="451"/>
    </location>
</feature>
<dbReference type="GO" id="GO:0016020">
    <property type="term" value="C:membrane"/>
    <property type="evidence" value="ECO:0007669"/>
    <property type="project" value="UniProtKB-SubCell"/>
</dbReference>
<dbReference type="NCBIfam" id="TIGR03025">
    <property type="entry name" value="EPS_sugtrans"/>
    <property type="match status" value="1"/>
</dbReference>
<keyword evidence="6 7" id="KW-0472">Membrane</keyword>
<proteinExistence type="inferred from homology"/>
<comment type="subcellular location">
    <subcellularLocation>
        <location evidence="1">Membrane</location>
        <topology evidence="1">Multi-pass membrane protein</topology>
    </subcellularLocation>
</comment>
<feature type="transmembrane region" description="Helical" evidence="7">
    <location>
        <begin position="44"/>
        <end position="67"/>
    </location>
</feature>
<feature type="transmembrane region" description="Helical" evidence="7">
    <location>
        <begin position="79"/>
        <end position="100"/>
    </location>
</feature>
<feature type="transmembrane region" description="Helical" evidence="7">
    <location>
        <begin position="273"/>
        <end position="296"/>
    </location>
</feature>
<evidence type="ECO:0000256" key="5">
    <source>
        <dbReference type="ARBA" id="ARBA00022989"/>
    </source>
</evidence>
<dbReference type="PANTHER" id="PTHR30576">
    <property type="entry name" value="COLANIC BIOSYNTHESIS UDP-GLUCOSE LIPID CARRIER TRANSFERASE"/>
    <property type="match status" value="1"/>
</dbReference>